<keyword evidence="3 6" id="KW-0963">Cytoplasm</keyword>
<evidence type="ECO:0000256" key="1">
    <source>
        <dbReference type="ARBA" id="ARBA00004514"/>
    </source>
</evidence>
<dbReference type="InterPro" id="IPR003713">
    <property type="entry name" value="FliS"/>
</dbReference>
<dbReference type="GO" id="GO:0044780">
    <property type="term" value="P:bacterial-type flagellum assembly"/>
    <property type="evidence" value="ECO:0007669"/>
    <property type="project" value="InterPro"/>
</dbReference>
<dbReference type="CDD" id="cd16098">
    <property type="entry name" value="FliS"/>
    <property type="match status" value="1"/>
</dbReference>
<gene>
    <name evidence="7" type="primary">fliS</name>
    <name evidence="7" type="ORF">JJB74_02685</name>
</gene>
<comment type="similarity">
    <text evidence="2 6">Belongs to the FliS family.</text>
</comment>
<dbReference type="GO" id="GO:0005829">
    <property type="term" value="C:cytosol"/>
    <property type="evidence" value="ECO:0007669"/>
    <property type="project" value="UniProtKB-SubCell"/>
</dbReference>
<keyword evidence="4 6" id="KW-1005">Bacterial flagellum biogenesis</keyword>
<dbReference type="PIRSF" id="PIRSF039090">
    <property type="entry name" value="Flis"/>
    <property type="match status" value="1"/>
</dbReference>
<keyword evidence="7" id="KW-0282">Flagellum</keyword>
<evidence type="ECO:0000256" key="2">
    <source>
        <dbReference type="ARBA" id="ARBA00008787"/>
    </source>
</evidence>
<accession>A0A934SVJ2</accession>
<keyword evidence="7" id="KW-0966">Cell projection</keyword>
<reference evidence="7" key="1">
    <citation type="submission" date="2021-01" db="EMBL/GenBank/DDBJ databases">
        <title>Genome sequence of strain Noviherbaspirillum sp. DKR-6.</title>
        <authorList>
            <person name="Chaudhary D.K."/>
        </authorList>
    </citation>
    <scope>NUCLEOTIDE SEQUENCE</scope>
    <source>
        <strain evidence="7">DKR-6</strain>
    </source>
</reference>
<keyword evidence="5" id="KW-0143">Chaperone</keyword>
<comment type="subcellular location">
    <subcellularLocation>
        <location evidence="1 6">Cytoplasm</location>
        <location evidence="1 6">Cytosol</location>
    </subcellularLocation>
</comment>
<comment type="caution">
    <text evidence="7">The sequence shown here is derived from an EMBL/GenBank/DDBJ whole genome shotgun (WGS) entry which is preliminary data.</text>
</comment>
<sequence length="156" mass="16365">MFGSAFGSANKGASAYATLGVETGVGFASPHRLIVMLFDGALAQISTGLNEMRNGNVAAKGRAISRAVTIVGEGLRASLNKDVGGEIAQSLDALYLYIEGRMLQGNLHNEPEHLLEAQRLLTELRDAWLQIDPDKAQAAAPAPASPAARMAAQSYA</sequence>
<dbReference type="PANTHER" id="PTHR34773:SF1">
    <property type="entry name" value="FLAGELLAR SECRETION CHAPERONE FLIS"/>
    <property type="match status" value="1"/>
</dbReference>
<name>A0A934SVJ2_9BURK</name>
<dbReference type="Pfam" id="PF02561">
    <property type="entry name" value="FliS"/>
    <property type="match status" value="1"/>
</dbReference>
<dbReference type="NCBIfam" id="TIGR00208">
    <property type="entry name" value="fliS"/>
    <property type="match status" value="1"/>
</dbReference>
<keyword evidence="7" id="KW-0969">Cilium</keyword>
<proteinExistence type="inferred from homology"/>
<dbReference type="RefSeq" id="WP_200590265.1">
    <property type="nucleotide sequence ID" value="NZ_JAEPBG010000001.1"/>
</dbReference>
<dbReference type="PANTHER" id="PTHR34773">
    <property type="entry name" value="FLAGELLAR SECRETION CHAPERONE FLIS"/>
    <property type="match status" value="1"/>
</dbReference>
<dbReference type="InterPro" id="IPR036584">
    <property type="entry name" value="FliS_sf"/>
</dbReference>
<dbReference type="Proteomes" id="UP000622890">
    <property type="component" value="Unassembled WGS sequence"/>
</dbReference>
<dbReference type="EMBL" id="JAEPBG010000001">
    <property type="protein sequence ID" value="MBK4733514.1"/>
    <property type="molecule type" value="Genomic_DNA"/>
</dbReference>
<evidence type="ECO:0000256" key="6">
    <source>
        <dbReference type="PIRNR" id="PIRNR039090"/>
    </source>
</evidence>
<dbReference type="SUPFAM" id="SSF101116">
    <property type="entry name" value="Flagellar export chaperone FliS"/>
    <property type="match status" value="1"/>
</dbReference>
<dbReference type="Gene3D" id="1.20.120.340">
    <property type="entry name" value="Flagellar protein FliS"/>
    <property type="match status" value="1"/>
</dbReference>
<protein>
    <recommendedName>
        <fullName evidence="6">Flagellar secretion chaperone FliS</fullName>
    </recommendedName>
</protein>
<dbReference type="GO" id="GO:0071973">
    <property type="term" value="P:bacterial-type flagellum-dependent cell motility"/>
    <property type="evidence" value="ECO:0007669"/>
    <property type="project" value="TreeGrafter"/>
</dbReference>
<organism evidence="7 8">
    <name type="scientific">Noviherbaspirillum pedocola</name>
    <dbReference type="NCBI Taxonomy" id="2801341"/>
    <lineage>
        <taxon>Bacteria</taxon>
        <taxon>Pseudomonadati</taxon>
        <taxon>Pseudomonadota</taxon>
        <taxon>Betaproteobacteria</taxon>
        <taxon>Burkholderiales</taxon>
        <taxon>Oxalobacteraceae</taxon>
        <taxon>Noviherbaspirillum</taxon>
    </lineage>
</organism>
<evidence type="ECO:0000256" key="3">
    <source>
        <dbReference type="ARBA" id="ARBA00022490"/>
    </source>
</evidence>
<dbReference type="AlphaFoldDB" id="A0A934SVJ2"/>
<evidence type="ECO:0000256" key="5">
    <source>
        <dbReference type="ARBA" id="ARBA00023186"/>
    </source>
</evidence>
<evidence type="ECO:0000313" key="8">
    <source>
        <dbReference type="Proteomes" id="UP000622890"/>
    </source>
</evidence>
<evidence type="ECO:0000313" key="7">
    <source>
        <dbReference type="EMBL" id="MBK4733514.1"/>
    </source>
</evidence>
<evidence type="ECO:0000256" key="4">
    <source>
        <dbReference type="ARBA" id="ARBA00022795"/>
    </source>
</evidence>
<keyword evidence="8" id="KW-1185">Reference proteome</keyword>